<dbReference type="EMBL" id="LT554591">
    <property type="protein sequence ID" value="SAM06425.1"/>
    <property type="molecule type" value="Genomic_DNA"/>
</dbReference>
<dbReference type="InterPro" id="IPR036047">
    <property type="entry name" value="F-box-like_dom_sf"/>
</dbReference>
<reference evidence="2" key="1">
    <citation type="submission" date="2016-04" db="EMBL/GenBank/DDBJ databases">
        <authorList>
            <person name="Evans L.H."/>
            <person name="Alamgir A."/>
            <person name="Owens N."/>
            <person name="Weber N.D."/>
            <person name="Virtaneva K."/>
            <person name="Barbian K."/>
            <person name="Babar A."/>
            <person name="Rosenke K."/>
        </authorList>
    </citation>
    <scope>NUCLEOTIDE SEQUENCE [LARGE SCALE GENOMIC DNA]</scope>
    <source>
        <strain evidence="2">CBS 101.48</strain>
    </source>
</reference>
<evidence type="ECO:0000313" key="3">
    <source>
        <dbReference type="Proteomes" id="UP000078561"/>
    </source>
</evidence>
<dbReference type="InParanoid" id="A0A168RB42"/>
<feature type="domain" description="F-box" evidence="1">
    <location>
        <begin position="1"/>
        <end position="47"/>
    </location>
</feature>
<dbReference type="OrthoDB" id="2278571at2759"/>
<dbReference type="InterPro" id="IPR001810">
    <property type="entry name" value="F-box_dom"/>
</dbReference>
<organism evidence="2">
    <name type="scientific">Absidia glauca</name>
    <name type="common">Pin mould</name>
    <dbReference type="NCBI Taxonomy" id="4829"/>
    <lineage>
        <taxon>Eukaryota</taxon>
        <taxon>Fungi</taxon>
        <taxon>Fungi incertae sedis</taxon>
        <taxon>Mucoromycota</taxon>
        <taxon>Mucoromycotina</taxon>
        <taxon>Mucoromycetes</taxon>
        <taxon>Mucorales</taxon>
        <taxon>Cunninghamellaceae</taxon>
        <taxon>Absidia</taxon>
    </lineage>
</organism>
<dbReference type="SUPFAM" id="SSF81383">
    <property type="entry name" value="F-box domain"/>
    <property type="match status" value="1"/>
</dbReference>
<evidence type="ECO:0000259" key="1">
    <source>
        <dbReference type="PROSITE" id="PS50181"/>
    </source>
</evidence>
<sequence>MTDLPLEIIDHILTFADASSLYELGQVSHMLRSLSQRQLQKQHIQHASLRLWMHQPGTMAHTPMDFTQPICRSSSDQVTAEFKYLNQPLPIDPKKPVFIDGCTVIFSTRKHYGLTYPNPIMMQPGDDALVEKKGQWTLYGESKDAAFTPLRLSCDTRLFNPILLDAMLRQQTIQLQERLLKRQLHARSTMALIDPKTTTSAKDSCAASKPLDMPCTPLLSS</sequence>
<proteinExistence type="predicted"/>
<evidence type="ECO:0000313" key="2">
    <source>
        <dbReference type="EMBL" id="SAM06425.1"/>
    </source>
</evidence>
<dbReference type="AlphaFoldDB" id="A0A168RB42"/>
<gene>
    <name evidence="2" type="primary">ABSGL_12314.1 scaffold 12745</name>
</gene>
<protein>
    <recommendedName>
        <fullName evidence="1">F-box domain-containing protein</fullName>
    </recommendedName>
</protein>
<accession>A0A168RB42</accession>
<keyword evidence="3" id="KW-1185">Reference proteome</keyword>
<name>A0A168RB42_ABSGL</name>
<dbReference type="PROSITE" id="PS50181">
    <property type="entry name" value="FBOX"/>
    <property type="match status" value="1"/>
</dbReference>
<dbReference type="CDD" id="cd09917">
    <property type="entry name" value="F-box_SF"/>
    <property type="match status" value="1"/>
</dbReference>
<dbReference type="Proteomes" id="UP000078561">
    <property type="component" value="Unassembled WGS sequence"/>
</dbReference>